<evidence type="ECO:0000313" key="2">
    <source>
        <dbReference type="Proteomes" id="UP000624703"/>
    </source>
</evidence>
<dbReference type="Proteomes" id="UP000624703">
    <property type="component" value="Unassembled WGS sequence"/>
</dbReference>
<proteinExistence type="predicted"/>
<gene>
    <name evidence="1" type="ORF">JIN82_16745</name>
</gene>
<organism evidence="1 2">
    <name type="scientific">Persicirhabdus sediminis</name>
    <dbReference type="NCBI Taxonomy" id="454144"/>
    <lineage>
        <taxon>Bacteria</taxon>
        <taxon>Pseudomonadati</taxon>
        <taxon>Verrucomicrobiota</taxon>
        <taxon>Verrucomicrobiia</taxon>
        <taxon>Verrucomicrobiales</taxon>
        <taxon>Verrucomicrobiaceae</taxon>
        <taxon>Persicirhabdus</taxon>
    </lineage>
</organism>
<name>A0A8J7MH18_9BACT</name>
<dbReference type="PROSITE" id="PS51257">
    <property type="entry name" value="PROKAR_LIPOPROTEIN"/>
    <property type="match status" value="1"/>
</dbReference>
<dbReference type="EMBL" id="JAENIM010000047">
    <property type="protein sequence ID" value="MBK1792815.1"/>
    <property type="molecule type" value="Genomic_DNA"/>
</dbReference>
<reference evidence="1" key="1">
    <citation type="submission" date="2021-01" db="EMBL/GenBank/DDBJ databases">
        <title>Modified the classification status of verrucomicrobia.</title>
        <authorList>
            <person name="Feng X."/>
        </authorList>
    </citation>
    <scope>NUCLEOTIDE SEQUENCE</scope>
    <source>
        <strain evidence="1">_KCTC 22039</strain>
    </source>
</reference>
<accession>A0A8J7MH18</accession>
<evidence type="ECO:0008006" key="3">
    <source>
        <dbReference type="Google" id="ProtNLM"/>
    </source>
</evidence>
<protein>
    <recommendedName>
        <fullName evidence="3">Lipoprotein</fullName>
    </recommendedName>
</protein>
<comment type="caution">
    <text evidence="1">The sequence shown here is derived from an EMBL/GenBank/DDBJ whole genome shotgun (WGS) entry which is preliminary data.</text>
</comment>
<evidence type="ECO:0000313" key="1">
    <source>
        <dbReference type="EMBL" id="MBK1792815.1"/>
    </source>
</evidence>
<dbReference type="AlphaFoldDB" id="A0A8J7MH18"/>
<keyword evidence="2" id="KW-1185">Reference proteome</keyword>
<sequence>MLKFGLQVLFVIFLIAVQGCENNPIEDLDKDMLIISGTSIGPYCLGDKVSGQTEFFFYTEESVRIDVGRRDMIRALYTENEAFHFSDDYTPIGHSFKSVKERFGKGRFDSEGELYVGTPLYLFEGVFVTIDNDRVKGVGVWSYEF</sequence>